<accession>C1HBA0</accession>
<evidence type="ECO:0000313" key="1">
    <source>
        <dbReference type="EMBL" id="EEH37623.2"/>
    </source>
</evidence>
<dbReference type="KEGG" id="pbl:PAAG_08041"/>
<evidence type="ECO:0000313" key="2">
    <source>
        <dbReference type="Proteomes" id="UP000002059"/>
    </source>
</evidence>
<sequence>MEDAVRPSDDLEQQVLMTGKVPAYLGHGSRKTPASFTLRRRSLWRSTLSELLVSRCSQWDSLGDICKLPPRLLHHQLLLGV</sequence>
<organism evidence="1 2">
    <name type="scientific">Paracoccidioides lutzii (strain ATCC MYA-826 / Pb01)</name>
    <name type="common">Paracoccidioides brasiliensis</name>
    <dbReference type="NCBI Taxonomy" id="502779"/>
    <lineage>
        <taxon>Eukaryota</taxon>
        <taxon>Fungi</taxon>
        <taxon>Dikarya</taxon>
        <taxon>Ascomycota</taxon>
        <taxon>Pezizomycotina</taxon>
        <taxon>Eurotiomycetes</taxon>
        <taxon>Eurotiomycetidae</taxon>
        <taxon>Onygenales</taxon>
        <taxon>Ajellomycetaceae</taxon>
        <taxon>Paracoccidioides</taxon>
    </lineage>
</organism>
<protein>
    <submittedName>
        <fullName evidence="1">Uncharacterized protein</fullName>
    </submittedName>
</protein>
<dbReference type="Proteomes" id="UP000002059">
    <property type="component" value="Partially assembled WGS sequence"/>
</dbReference>
<dbReference type="VEuPathDB" id="FungiDB:PAAG_08041"/>
<proteinExistence type="predicted"/>
<dbReference type="AlphaFoldDB" id="C1HBA0"/>
<dbReference type="RefSeq" id="XP_015700839.1">
    <property type="nucleotide sequence ID" value="XM_015846404.1"/>
</dbReference>
<reference evidence="1 2" key="1">
    <citation type="journal article" date="2011" name="PLoS Genet.">
        <title>Comparative genomic analysis of human fungal pathogens causing paracoccidioidomycosis.</title>
        <authorList>
            <person name="Desjardins C.A."/>
            <person name="Champion M.D."/>
            <person name="Holder J.W."/>
            <person name="Muszewska A."/>
            <person name="Goldberg J."/>
            <person name="Bailao A.M."/>
            <person name="Brigido M.M."/>
            <person name="Ferreira M.E."/>
            <person name="Garcia A.M."/>
            <person name="Grynberg M."/>
            <person name="Gujja S."/>
            <person name="Heiman D.I."/>
            <person name="Henn M.R."/>
            <person name="Kodira C.D."/>
            <person name="Leon-Narvaez H."/>
            <person name="Longo L.V."/>
            <person name="Ma L.J."/>
            <person name="Malavazi I."/>
            <person name="Matsuo A.L."/>
            <person name="Morais F.V."/>
            <person name="Pereira M."/>
            <person name="Rodriguez-Brito S."/>
            <person name="Sakthikumar S."/>
            <person name="Salem-Izacc S.M."/>
            <person name="Sykes S.M."/>
            <person name="Teixeira M.M."/>
            <person name="Vallejo M.C."/>
            <person name="Walter M.E."/>
            <person name="Yandava C."/>
            <person name="Young S."/>
            <person name="Zeng Q."/>
            <person name="Zucker J."/>
            <person name="Felipe M.S."/>
            <person name="Goldman G.H."/>
            <person name="Haas B.J."/>
            <person name="McEwen J.G."/>
            <person name="Nino-Vega G."/>
            <person name="Puccia R."/>
            <person name="San-Blas G."/>
            <person name="Soares C.M."/>
            <person name="Birren B.W."/>
            <person name="Cuomo C.A."/>
        </authorList>
    </citation>
    <scope>NUCLEOTIDE SEQUENCE [LARGE SCALE GENOMIC DNA]</scope>
    <source>
        <strain evidence="2">ATCC MYA-826 / Pb01</strain>
    </source>
</reference>
<dbReference type="EMBL" id="KN294020">
    <property type="protein sequence ID" value="EEH37623.2"/>
    <property type="molecule type" value="Genomic_DNA"/>
</dbReference>
<gene>
    <name evidence="1" type="ORF">PAAG_08041</name>
</gene>
<keyword evidence="2" id="KW-1185">Reference proteome</keyword>
<dbReference type="HOGENOM" id="CLU_2574513_0_0_1"/>
<dbReference type="GeneID" id="9093274"/>
<name>C1HBA0_PARBA</name>